<evidence type="ECO:0000313" key="6">
    <source>
        <dbReference type="Proteomes" id="UP000225972"/>
    </source>
</evidence>
<dbReference type="InterPro" id="IPR036388">
    <property type="entry name" value="WH-like_DNA-bd_sf"/>
</dbReference>
<reference evidence="6" key="1">
    <citation type="submission" date="2017-05" db="EMBL/GenBank/DDBJ databases">
        <authorList>
            <person name="Rodrigo-Torres L."/>
            <person name="Arahal R. D."/>
            <person name="Lucena T."/>
        </authorList>
    </citation>
    <scope>NUCLEOTIDE SEQUENCE [LARGE SCALE GENOMIC DNA]</scope>
    <source>
        <strain evidence="6">CECT 8649</strain>
    </source>
</reference>
<dbReference type="InterPro" id="IPR000485">
    <property type="entry name" value="AsnC-type_HTH_dom"/>
</dbReference>
<evidence type="ECO:0000256" key="2">
    <source>
        <dbReference type="ARBA" id="ARBA00023125"/>
    </source>
</evidence>
<dbReference type="InterPro" id="IPR011008">
    <property type="entry name" value="Dimeric_a/b-barrel"/>
</dbReference>
<dbReference type="GO" id="GO:0043565">
    <property type="term" value="F:sequence-specific DNA binding"/>
    <property type="evidence" value="ECO:0007669"/>
    <property type="project" value="InterPro"/>
</dbReference>
<evidence type="ECO:0000256" key="3">
    <source>
        <dbReference type="ARBA" id="ARBA00023163"/>
    </source>
</evidence>
<dbReference type="SUPFAM" id="SSF54909">
    <property type="entry name" value="Dimeric alpha+beta barrel"/>
    <property type="match status" value="1"/>
</dbReference>
<dbReference type="RefSeq" id="WP_099248935.1">
    <property type="nucleotide sequence ID" value="NZ_FXXP01000003.1"/>
</dbReference>
<dbReference type="SMART" id="SM00344">
    <property type="entry name" value="HTH_ASNC"/>
    <property type="match status" value="1"/>
</dbReference>
<dbReference type="SUPFAM" id="SSF46785">
    <property type="entry name" value="Winged helix' DNA-binding domain"/>
    <property type="match status" value="1"/>
</dbReference>
<dbReference type="Proteomes" id="UP000225972">
    <property type="component" value="Unassembled WGS sequence"/>
</dbReference>
<dbReference type="GO" id="GO:0043200">
    <property type="term" value="P:response to amino acid"/>
    <property type="evidence" value="ECO:0007669"/>
    <property type="project" value="TreeGrafter"/>
</dbReference>
<evidence type="ECO:0000256" key="1">
    <source>
        <dbReference type="ARBA" id="ARBA00023015"/>
    </source>
</evidence>
<name>A0A238JHK4_9RHOB</name>
<organism evidence="5 6">
    <name type="scientific">Pelagimonas phthalicica</name>
    <dbReference type="NCBI Taxonomy" id="1037362"/>
    <lineage>
        <taxon>Bacteria</taxon>
        <taxon>Pseudomonadati</taxon>
        <taxon>Pseudomonadota</taxon>
        <taxon>Alphaproteobacteria</taxon>
        <taxon>Rhodobacterales</taxon>
        <taxon>Roseobacteraceae</taxon>
        <taxon>Pelagimonas</taxon>
    </lineage>
</organism>
<feature type="domain" description="HTH asnC-type" evidence="4">
    <location>
        <begin position="1"/>
        <end position="63"/>
    </location>
</feature>
<evidence type="ECO:0000259" key="4">
    <source>
        <dbReference type="PROSITE" id="PS50956"/>
    </source>
</evidence>
<keyword evidence="6" id="KW-1185">Reference proteome</keyword>
<dbReference type="GO" id="GO:0005829">
    <property type="term" value="C:cytosol"/>
    <property type="evidence" value="ECO:0007669"/>
    <property type="project" value="TreeGrafter"/>
</dbReference>
<dbReference type="InterPro" id="IPR019885">
    <property type="entry name" value="Tscrpt_reg_HTH_AsnC-type_CS"/>
</dbReference>
<dbReference type="AlphaFoldDB" id="A0A238JHK4"/>
<dbReference type="PANTHER" id="PTHR30154:SF53">
    <property type="entry name" value="HTH-TYPE TRANSCRIPTIONAL REGULATOR LRPC"/>
    <property type="match status" value="1"/>
</dbReference>
<dbReference type="PANTHER" id="PTHR30154">
    <property type="entry name" value="LEUCINE-RESPONSIVE REGULATORY PROTEIN"/>
    <property type="match status" value="1"/>
</dbReference>
<keyword evidence="1" id="KW-0805">Transcription regulation</keyword>
<sequence>MDLTDKRIATLLQSNARMSFAEIGRVIALSRTAVQDRVTRMEERGEITGYHARLADPDALGLAAVIFVRINTRPCQPVLEWLRQLEGVSSVQSLSGETDAILHCRLPSADHLTRLNDQIGAHSAITEARSSLVLKTL</sequence>
<dbReference type="Pfam" id="PF13404">
    <property type="entry name" value="HTH_AsnC-type"/>
    <property type="match status" value="1"/>
</dbReference>
<dbReference type="PROSITE" id="PS00519">
    <property type="entry name" value="HTH_ASNC_1"/>
    <property type="match status" value="1"/>
</dbReference>
<gene>
    <name evidence="5" type="primary">lrp_13</name>
    <name evidence="5" type="ORF">TRP8649_04279</name>
</gene>
<keyword evidence="3" id="KW-0804">Transcription</keyword>
<keyword evidence="2" id="KW-0238">DNA-binding</keyword>
<dbReference type="Pfam" id="PF01037">
    <property type="entry name" value="AsnC_trans_reg"/>
    <property type="match status" value="1"/>
</dbReference>
<dbReference type="PROSITE" id="PS50956">
    <property type="entry name" value="HTH_ASNC_2"/>
    <property type="match status" value="1"/>
</dbReference>
<dbReference type="EMBL" id="FXXP01000003">
    <property type="protein sequence ID" value="SMX30139.1"/>
    <property type="molecule type" value="Genomic_DNA"/>
</dbReference>
<dbReference type="OrthoDB" id="9809462at2"/>
<dbReference type="PRINTS" id="PR00033">
    <property type="entry name" value="HTHASNC"/>
</dbReference>
<dbReference type="Gene3D" id="3.30.70.920">
    <property type="match status" value="1"/>
</dbReference>
<protein>
    <submittedName>
        <fullName evidence="5">Leucine-responsive regulatory protein</fullName>
    </submittedName>
</protein>
<dbReference type="InterPro" id="IPR019887">
    <property type="entry name" value="Tscrpt_reg_AsnC/Lrp_C"/>
</dbReference>
<dbReference type="Gene3D" id="1.10.10.10">
    <property type="entry name" value="Winged helix-like DNA-binding domain superfamily/Winged helix DNA-binding domain"/>
    <property type="match status" value="1"/>
</dbReference>
<evidence type="ECO:0000313" key="5">
    <source>
        <dbReference type="EMBL" id="SMX30139.1"/>
    </source>
</evidence>
<dbReference type="InterPro" id="IPR019888">
    <property type="entry name" value="Tscrpt_reg_AsnC-like"/>
</dbReference>
<accession>A0A238JHK4</accession>
<dbReference type="InterPro" id="IPR036390">
    <property type="entry name" value="WH_DNA-bd_sf"/>
</dbReference>
<proteinExistence type="predicted"/>